<feature type="compositionally biased region" description="Polar residues" evidence="1">
    <location>
        <begin position="106"/>
        <end position="116"/>
    </location>
</feature>
<sequence length="116" mass="12169">MLCRMTGRWQVDLGFIDTNPTLPRLSISGFKVGDLPGTSAASTGLNSNAFVGDDYAMMRPITSRDAVRNEDKPTFGGAAEGSSSGRMSANVVFSTSTGSEEAGLTTPLSWTPESIS</sequence>
<feature type="compositionally biased region" description="Polar residues" evidence="1">
    <location>
        <begin position="81"/>
        <end position="99"/>
    </location>
</feature>
<name>A0ABR1QF69_9PEZI</name>
<accession>A0ABR1QF69</accession>
<evidence type="ECO:0000313" key="2">
    <source>
        <dbReference type="EMBL" id="KAK7952626.1"/>
    </source>
</evidence>
<dbReference type="RefSeq" id="XP_066700688.1">
    <property type="nucleotide sequence ID" value="XM_066844576.1"/>
</dbReference>
<reference evidence="2 3" key="1">
    <citation type="submission" date="2023-01" db="EMBL/GenBank/DDBJ databases">
        <title>Analysis of 21 Apiospora genomes using comparative genomics revels a genus with tremendous synthesis potential of carbohydrate active enzymes and secondary metabolites.</title>
        <authorList>
            <person name="Sorensen T."/>
        </authorList>
    </citation>
    <scope>NUCLEOTIDE SEQUENCE [LARGE SCALE GENOMIC DNA]</scope>
    <source>
        <strain evidence="2 3">CBS 24483</strain>
    </source>
</reference>
<feature type="region of interest" description="Disordered" evidence="1">
    <location>
        <begin position="63"/>
        <end position="116"/>
    </location>
</feature>
<keyword evidence="3" id="KW-1185">Reference proteome</keyword>
<protein>
    <submittedName>
        <fullName evidence="2">Uncharacterized protein</fullName>
    </submittedName>
</protein>
<evidence type="ECO:0000313" key="3">
    <source>
        <dbReference type="Proteomes" id="UP001391051"/>
    </source>
</evidence>
<evidence type="ECO:0000256" key="1">
    <source>
        <dbReference type="SAM" id="MobiDB-lite"/>
    </source>
</evidence>
<dbReference type="GeneID" id="92077638"/>
<dbReference type="Proteomes" id="UP001391051">
    <property type="component" value="Unassembled WGS sequence"/>
</dbReference>
<organism evidence="2 3">
    <name type="scientific">Apiospora aurea</name>
    <dbReference type="NCBI Taxonomy" id="335848"/>
    <lineage>
        <taxon>Eukaryota</taxon>
        <taxon>Fungi</taxon>
        <taxon>Dikarya</taxon>
        <taxon>Ascomycota</taxon>
        <taxon>Pezizomycotina</taxon>
        <taxon>Sordariomycetes</taxon>
        <taxon>Xylariomycetidae</taxon>
        <taxon>Amphisphaeriales</taxon>
        <taxon>Apiosporaceae</taxon>
        <taxon>Apiospora</taxon>
    </lineage>
</organism>
<proteinExistence type="predicted"/>
<comment type="caution">
    <text evidence="2">The sequence shown here is derived from an EMBL/GenBank/DDBJ whole genome shotgun (WGS) entry which is preliminary data.</text>
</comment>
<dbReference type="EMBL" id="JAQQWE010000005">
    <property type="protein sequence ID" value="KAK7952626.1"/>
    <property type="molecule type" value="Genomic_DNA"/>
</dbReference>
<gene>
    <name evidence="2" type="ORF">PG986_008354</name>
</gene>